<feature type="signal peptide" evidence="1">
    <location>
        <begin position="1"/>
        <end position="17"/>
    </location>
</feature>
<name>Q7M8X7_WOLSU</name>
<organism evidence="3">
    <name type="scientific">Wolinella succinogenes (strain ATCC 29543 / DSM 1740 / CCUG 13145 / JCM 31913 / LMG 7466 / NCTC 11488 / FDC 602W)</name>
    <name type="common">Vibrio succinogenes</name>
    <dbReference type="NCBI Taxonomy" id="273121"/>
    <lineage>
        <taxon>Bacteria</taxon>
        <taxon>Pseudomonadati</taxon>
        <taxon>Campylobacterota</taxon>
        <taxon>Epsilonproteobacteria</taxon>
        <taxon>Campylobacterales</taxon>
        <taxon>Helicobacteraceae</taxon>
        <taxon>Wolinella</taxon>
    </lineage>
</organism>
<accession>Q7M8X7</accession>
<feature type="chain" id="PRO_5004287913" evidence="1">
    <location>
        <begin position="18"/>
        <end position="246"/>
    </location>
</feature>
<keyword evidence="3" id="KW-1185">Reference proteome</keyword>
<dbReference type="HOGENOM" id="CLU_097837_0_0_7"/>
<dbReference type="Gene3D" id="3.30.110.170">
    <property type="entry name" value="Protein of unknown function (DUF541), domain 1"/>
    <property type="match status" value="1"/>
</dbReference>
<gene>
    <name evidence="2" type="ordered locus">WS1329</name>
</gene>
<evidence type="ECO:0000256" key="1">
    <source>
        <dbReference type="SAM" id="SignalP"/>
    </source>
</evidence>
<dbReference type="eggNOG" id="COG2968">
    <property type="taxonomic scope" value="Bacteria"/>
</dbReference>
<dbReference type="Pfam" id="PF04402">
    <property type="entry name" value="SIMPL"/>
    <property type="match status" value="1"/>
</dbReference>
<dbReference type="KEGG" id="wsu:WS1329"/>
<proteinExistence type="predicted"/>
<dbReference type="RefSeq" id="WP_011139190.1">
    <property type="nucleotide sequence ID" value="NC_005090.1"/>
</dbReference>
<protein>
    <submittedName>
        <fullName evidence="2">PUTATIVE PERIPLASMIC PROTEIN</fullName>
    </submittedName>
</protein>
<reference evidence="2 3" key="1">
    <citation type="journal article" date="2003" name="Proc. Natl. Acad. Sci. U.S.A.">
        <title>Complete genome sequence and analysis of Wolinella succinogenes.</title>
        <authorList>
            <person name="Baar C."/>
            <person name="Eppinger M."/>
            <person name="Raddatz G."/>
            <person name="Simon JM."/>
            <person name="Lanz C."/>
            <person name="Klimmek O."/>
            <person name="Nandakumar R."/>
            <person name="Gross R."/>
            <person name="Rosinus A."/>
            <person name="Keller H."/>
            <person name="Jagtap P."/>
            <person name="Linke B."/>
            <person name="Meyer F."/>
            <person name="Lederer H."/>
            <person name="Schuster S.C."/>
        </authorList>
    </citation>
    <scope>NUCLEOTIDE SEQUENCE [LARGE SCALE GENOMIC DNA]</scope>
    <source>
        <strain evidence="3">ATCC 29543 / DSM 1740 / CCUG 13145 / JCM 31913 / LMG 7466 / NCTC 11488 / FDC 602W</strain>
    </source>
</reference>
<dbReference type="EMBL" id="BX571660">
    <property type="protein sequence ID" value="CAE10404.1"/>
    <property type="molecule type" value="Genomic_DNA"/>
</dbReference>
<dbReference type="Proteomes" id="UP000000422">
    <property type="component" value="Chromosome"/>
</dbReference>
<dbReference type="InterPro" id="IPR007497">
    <property type="entry name" value="SIMPL/DUF541"/>
</dbReference>
<sequence>MRIILLSLLLFFSFSLAKSEESLEGFTLSREISLQEKVTPSRYLSSPSLRASEYLRNKPDLTSAEKAQITQALNQILDRVSKEKFCKGGSYSIDPLYEFNEGRQKLIGHQLFLNLSCTLKNEEIARFNALINDIDKMASGSGFLLFSVPSLSATLSSEDIAMAKEAAYEKILALALDKAKEYSQIALKKCSLIGVEFDSTPSMTPRVMSARLKSGDSMESSAIEPGVPLVQEEDLPISAQVTYRCK</sequence>
<dbReference type="Gene3D" id="3.30.70.2970">
    <property type="entry name" value="Protein of unknown function (DUF541), domain 2"/>
    <property type="match status" value="1"/>
</dbReference>
<keyword evidence="1" id="KW-0732">Signal</keyword>
<evidence type="ECO:0000313" key="3">
    <source>
        <dbReference type="Proteomes" id="UP000000422"/>
    </source>
</evidence>
<evidence type="ECO:0000313" key="2">
    <source>
        <dbReference type="EMBL" id="CAE10404.1"/>
    </source>
</evidence>
<dbReference type="AlphaFoldDB" id="Q7M8X7"/>